<reference evidence="2 3" key="1">
    <citation type="submission" date="2024-06" db="EMBL/GenBank/DDBJ databases">
        <title>The Natural Products Discovery Center: Release of the First 8490 Sequenced Strains for Exploring Actinobacteria Biosynthetic Diversity.</title>
        <authorList>
            <person name="Kalkreuter E."/>
            <person name="Kautsar S.A."/>
            <person name="Yang D."/>
            <person name="Bader C.D."/>
            <person name="Teijaro C.N."/>
            <person name="Fluegel L."/>
            <person name="Davis C.M."/>
            <person name="Simpson J.R."/>
            <person name="Lauterbach L."/>
            <person name="Steele A.D."/>
            <person name="Gui C."/>
            <person name="Meng S."/>
            <person name="Li G."/>
            <person name="Viehrig K."/>
            <person name="Ye F."/>
            <person name="Su P."/>
            <person name="Kiefer A.F."/>
            <person name="Nichols A."/>
            <person name="Cepeda A.J."/>
            <person name="Yan W."/>
            <person name="Fan B."/>
            <person name="Jiang Y."/>
            <person name="Adhikari A."/>
            <person name="Zheng C.-J."/>
            <person name="Schuster L."/>
            <person name="Cowan T.M."/>
            <person name="Smanski M.J."/>
            <person name="Chevrette M.G."/>
            <person name="De Carvalho L.P.S."/>
            <person name="Shen B."/>
        </authorList>
    </citation>
    <scope>NUCLEOTIDE SEQUENCE [LARGE SCALE GENOMIC DNA]</scope>
    <source>
        <strain evidence="2 3">NPDC048117</strain>
    </source>
</reference>
<dbReference type="EMBL" id="JBEZNA010000006">
    <property type="protein sequence ID" value="MEU9576596.1"/>
    <property type="molecule type" value="Genomic_DNA"/>
</dbReference>
<name>A0ABV3EKC6_9ACTN</name>
<sequence>MTERTDELRPLRRAVLLVVIAGAVLALGVVGIAWGFHQMPGNSCGGRYGVPCPSGSSPAILVGSLLAFTGWVCAAYHVPPLSRHRHGKVLVAAMLVLAGLVVAWPAWQIYGLLG</sequence>
<keyword evidence="1" id="KW-1133">Transmembrane helix</keyword>
<feature type="transmembrane region" description="Helical" evidence="1">
    <location>
        <begin position="14"/>
        <end position="36"/>
    </location>
</feature>
<protein>
    <recommendedName>
        <fullName evidence="4">Transmembrane protein</fullName>
    </recommendedName>
</protein>
<proteinExistence type="predicted"/>
<keyword evidence="1" id="KW-0812">Transmembrane</keyword>
<feature type="transmembrane region" description="Helical" evidence="1">
    <location>
        <begin position="56"/>
        <end position="77"/>
    </location>
</feature>
<organism evidence="2 3">
    <name type="scientific">Streptomyces chilikensis</name>
    <dbReference type="NCBI Taxonomy" id="1194079"/>
    <lineage>
        <taxon>Bacteria</taxon>
        <taxon>Bacillati</taxon>
        <taxon>Actinomycetota</taxon>
        <taxon>Actinomycetes</taxon>
        <taxon>Kitasatosporales</taxon>
        <taxon>Streptomycetaceae</taxon>
        <taxon>Streptomyces</taxon>
    </lineage>
</organism>
<dbReference type="RefSeq" id="WP_280868837.1">
    <property type="nucleotide sequence ID" value="NZ_JBEZNA010000006.1"/>
</dbReference>
<keyword evidence="1" id="KW-0472">Membrane</keyword>
<evidence type="ECO:0000256" key="1">
    <source>
        <dbReference type="SAM" id="Phobius"/>
    </source>
</evidence>
<evidence type="ECO:0000313" key="3">
    <source>
        <dbReference type="Proteomes" id="UP001551584"/>
    </source>
</evidence>
<feature type="transmembrane region" description="Helical" evidence="1">
    <location>
        <begin position="89"/>
        <end position="110"/>
    </location>
</feature>
<comment type="caution">
    <text evidence="2">The sequence shown here is derived from an EMBL/GenBank/DDBJ whole genome shotgun (WGS) entry which is preliminary data.</text>
</comment>
<accession>A0ABV3EKC6</accession>
<keyword evidence="3" id="KW-1185">Reference proteome</keyword>
<gene>
    <name evidence="2" type="ORF">AB0D95_04830</name>
</gene>
<evidence type="ECO:0008006" key="4">
    <source>
        <dbReference type="Google" id="ProtNLM"/>
    </source>
</evidence>
<dbReference type="Proteomes" id="UP001551584">
    <property type="component" value="Unassembled WGS sequence"/>
</dbReference>
<evidence type="ECO:0000313" key="2">
    <source>
        <dbReference type="EMBL" id="MEU9576596.1"/>
    </source>
</evidence>